<evidence type="ECO:0000259" key="2">
    <source>
        <dbReference type="Pfam" id="PF00975"/>
    </source>
</evidence>
<name>A0A1G7HG86_9BACL</name>
<comment type="similarity">
    <text evidence="1">Belongs to the thioesterase family.</text>
</comment>
<proteinExistence type="inferred from homology"/>
<protein>
    <submittedName>
        <fullName evidence="3">Surfactin synthase thioesterase subunit</fullName>
    </submittedName>
</protein>
<dbReference type="STRING" id="670482.SAMN04488542_104157"/>
<dbReference type="InterPro" id="IPR029058">
    <property type="entry name" value="AB_hydrolase_fold"/>
</dbReference>
<organism evidence="3 4">
    <name type="scientific">Fontibacillus panacisegetis</name>
    <dbReference type="NCBI Taxonomy" id="670482"/>
    <lineage>
        <taxon>Bacteria</taxon>
        <taxon>Bacillati</taxon>
        <taxon>Bacillota</taxon>
        <taxon>Bacilli</taxon>
        <taxon>Bacillales</taxon>
        <taxon>Paenibacillaceae</taxon>
        <taxon>Fontibacillus</taxon>
    </lineage>
</organism>
<dbReference type="GO" id="GO:0008610">
    <property type="term" value="P:lipid biosynthetic process"/>
    <property type="evidence" value="ECO:0007669"/>
    <property type="project" value="TreeGrafter"/>
</dbReference>
<dbReference type="InterPro" id="IPR001031">
    <property type="entry name" value="Thioesterase"/>
</dbReference>
<gene>
    <name evidence="3" type="ORF">SAMN04488542_104157</name>
</gene>
<reference evidence="3 4" key="1">
    <citation type="submission" date="2016-10" db="EMBL/GenBank/DDBJ databases">
        <authorList>
            <person name="de Groot N.N."/>
        </authorList>
    </citation>
    <scope>NUCLEOTIDE SEQUENCE [LARGE SCALE GENOMIC DNA]</scope>
    <source>
        <strain evidence="3 4">DSM 28129</strain>
    </source>
</reference>
<evidence type="ECO:0000313" key="3">
    <source>
        <dbReference type="EMBL" id="SDE99517.1"/>
    </source>
</evidence>
<dbReference type="RefSeq" id="WP_217640036.1">
    <property type="nucleotide sequence ID" value="NZ_FNBG01000004.1"/>
</dbReference>
<feature type="domain" description="Thioesterase" evidence="2">
    <location>
        <begin position="24"/>
        <end position="241"/>
    </location>
</feature>
<dbReference type="SUPFAM" id="SSF53474">
    <property type="entry name" value="alpha/beta-Hydrolases"/>
    <property type="match status" value="1"/>
</dbReference>
<dbReference type="InterPro" id="IPR012223">
    <property type="entry name" value="TEII"/>
</dbReference>
<sequence length="245" mass="27955">MHHTSTAGSNKWLLSEPNKDSQARIFCLPYSGCGASMYRLWPKFFGDIEICPVQLPGRESRVRDRGYKSYEDLVKDMIEELSPYFDKDFAFFGHCGSALIAYEATLQLQTKGICIPKRLFISSQVAPHEGPFGRFLHLTDEELRIELEIITRKMGGVPIQDLLDFQVSILCKDIGMNKRYSDKEIVQLVSPLVTFGWTNDSEINPNQMTGWSQYGEVSQHLIEGDHYQFLSAPEEFVKIIQGSMK</sequence>
<dbReference type="Gene3D" id="3.40.50.1820">
    <property type="entry name" value="alpha/beta hydrolase"/>
    <property type="match status" value="1"/>
</dbReference>
<dbReference type="AlphaFoldDB" id="A0A1G7HG86"/>
<dbReference type="Proteomes" id="UP000198972">
    <property type="component" value="Unassembled WGS sequence"/>
</dbReference>
<dbReference type="PANTHER" id="PTHR11487:SF0">
    <property type="entry name" value="S-ACYL FATTY ACID SYNTHASE THIOESTERASE, MEDIUM CHAIN"/>
    <property type="match status" value="1"/>
</dbReference>
<dbReference type="Pfam" id="PF00975">
    <property type="entry name" value="Thioesterase"/>
    <property type="match status" value="1"/>
</dbReference>
<dbReference type="PANTHER" id="PTHR11487">
    <property type="entry name" value="THIOESTERASE"/>
    <property type="match status" value="1"/>
</dbReference>
<accession>A0A1G7HG86</accession>
<evidence type="ECO:0000313" key="4">
    <source>
        <dbReference type="Proteomes" id="UP000198972"/>
    </source>
</evidence>
<evidence type="ECO:0000256" key="1">
    <source>
        <dbReference type="ARBA" id="ARBA00007169"/>
    </source>
</evidence>
<dbReference type="EMBL" id="FNBG01000004">
    <property type="protein sequence ID" value="SDE99517.1"/>
    <property type="molecule type" value="Genomic_DNA"/>
</dbReference>
<keyword evidence="4" id="KW-1185">Reference proteome</keyword>